<accession>A0A5C5WQY5</accession>
<keyword evidence="1" id="KW-1133">Transmembrane helix</keyword>
<keyword evidence="2" id="KW-0732">Signal</keyword>
<comment type="caution">
    <text evidence="3">The sequence shown here is derived from an EMBL/GenBank/DDBJ whole genome shotgun (WGS) entry which is preliminary data.</text>
</comment>
<dbReference type="AlphaFoldDB" id="A0A5C5WQY5"/>
<dbReference type="InterPro" id="IPR025738">
    <property type="entry name" value="BatD"/>
</dbReference>
<proteinExistence type="predicted"/>
<feature type="transmembrane region" description="Helical" evidence="1">
    <location>
        <begin position="301"/>
        <end position="326"/>
    </location>
</feature>
<protein>
    <recommendedName>
        <fullName evidence="5">Protein BatD</fullName>
    </recommendedName>
</protein>
<keyword evidence="4" id="KW-1185">Reference proteome</keyword>
<dbReference type="RefSeq" id="WP_146513250.1">
    <property type="nucleotide sequence ID" value="NZ_SJPI01000001.1"/>
</dbReference>
<keyword evidence="1" id="KW-0812">Transmembrane</keyword>
<evidence type="ECO:0000256" key="2">
    <source>
        <dbReference type="SAM" id="SignalP"/>
    </source>
</evidence>
<sequence precursor="true">MRSRLLTVLLALILISAWNSSVRAADPIVRINTDPAAGESLVVGQRIRLMLDVLDSEGWANVPHLPSVKVSGAVVYVPDGQATRLTETIKGESYTGQRNEWWVYPQRAQPLMVPPINVDIEVKKFGAKEDVVTKTVSTQPVSLEAKLPEGVASTNGWVVAKSFDVTQSWEPNADDATFVVGDGIVRTIRRTIKDAPAMMMPAIKLPTTAGTKMYPKAAETSDSNNRGELEAIRVDRTTYVFTRPGSIEVPPIDIVWWSSSQNKMINETLPGQTFQVSAAIGDSGSAAAHDTQKISSQNRRWFGVGVVVLTLMGGALSWWIGHWALLRRRTRQMKFSFDPLPPLNP</sequence>
<name>A0A5C5WQY5_9BACT</name>
<dbReference type="EMBL" id="SJPI01000001">
    <property type="protein sequence ID" value="TWT52957.1"/>
    <property type="molecule type" value="Genomic_DNA"/>
</dbReference>
<keyword evidence="1" id="KW-0472">Membrane</keyword>
<reference evidence="3 4" key="1">
    <citation type="submission" date="2019-02" db="EMBL/GenBank/DDBJ databases">
        <title>Deep-cultivation of Planctomycetes and their phenomic and genomic characterization uncovers novel biology.</title>
        <authorList>
            <person name="Wiegand S."/>
            <person name="Jogler M."/>
            <person name="Boedeker C."/>
            <person name="Pinto D."/>
            <person name="Vollmers J."/>
            <person name="Rivas-Marin E."/>
            <person name="Kohn T."/>
            <person name="Peeters S.H."/>
            <person name="Heuer A."/>
            <person name="Rast P."/>
            <person name="Oberbeckmann S."/>
            <person name="Bunk B."/>
            <person name="Jeske O."/>
            <person name="Meyerdierks A."/>
            <person name="Storesund J.E."/>
            <person name="Kallscheuer N."/>
            <person name="Luecker S."/>
            <person name="Lage O.M."/>
            <person name="Pohl T."/>
            <person name="Merkel B.J."/>
            <person name="Hornburger P."/>
            <person name="Mueller R.-W."/>
            <person name="Bruemmer F."/>
            <person name="Labrenz M."/>
            <person name="Spormann A.M."/>
            <person name="Op Den Camp H."/>
            <person name="Overmann J."/>
            <person name="Amann R."/>
            <person name="Jetten M.S.M."/>
            <person name="Mascher T."/>
            <person name="Medema M.H."/>
            <person name="Devos D.P."/>
            <person name="Kaster A.-K."/>
            <person name="Ovreas L."/>
            <person name="Rohde M."/>
            <person name="Galperin M.Y."/>
            <person name="Jogler C."/>
        </authorList>
    </citation>
    <scope>NUCLEOTIDE SEQUENCE [LARGE SCALE GENOMIC DNA]</scope>
    <source>
        <strain evidence="3 4">Pla22</strain>
    </source>
</reference>
<evidence type="ECO:0000313" key="4">
    <source>
        <dbReference type="Proteomes" id="UP000316598"/>
    </source>
</evidence>
<evidence type="ECO:0000313" key="3">
    <source>
        <dbReference type="EMBL" id="TWT52957.1"/>
    </source>
</evidence>
<dbReference type="PANTHER" id="PTHR40940">
    <property type="entry name" value="PROTEIN BATD-RELATED"/>
    <property type="match status" value="1"/>
</dbReference>
<evidence type="ECO:0000256" key="1">
    <source>
        <dbReference type="SAM" id="Phobius"/>
    </source>
</evidence>
<dbReference type="Proteomes" id="UP000316598">
    <property type="component" value="Unassembled WGS sequence"/>
</dbReference>
<gene>
    <name evidence="3" type="ORF">Pla22_05850</name>
</gene>
<evidence type="ECO:0008006" key="5">
    <source>
        <dbReference type="Google" id="ProtNLM"/>
    </source>
</evidence>
<organism evidence="3 4">
    <name type="scientific">Rubripirellula amarantea</name>
    <dbReference type="NCBI Taxonomy" id="2527999"/>
    <lineage>
        <taxon>Bacteria</taxon>
        <taxon>Pseudomonadati</taxon>
        <taxon>Planctomycetota</taxon>
        <taxon>Planctomycetia</taxon>
        <taxon>Pirellulales</taxon>
        <taxon>Pirellulaceae</taxon>
        <taxon>Rubripirellula</taxon>
    </lineage>
</organism>
<dbReference type="PANTHER" id="PTHR40940:SF1">
    <property type="entry name" value="PROTEIN BATD"/>
    <property type="match status" value="1"/>
</dbReference>
<dbReference type="OrthoDB" id="265905at2"/>
<feature type="chain" id="PRO_5023011446" description="Protein BatD" evidence="2">
    <location>
        <begin position="25"/>
        <end position="345"/>
    </location>
</feature>
<feature type="signal peptide" evidence="2">
    <location>
        <begin position="1"/>
        <end position="24"/>
    </location>
</feature>